<evidence type="ECO:0000313" key="4">
    <source>
        <dbReference type="Proteomes" id="UP000517106"/>
    </source>
</evidence>
<gene>
    <name evidence="3" type="ORF">H5S09_09855</name>
</gene>
<dbReference type="GO" id="GO:0016779">
    <property type="term" value="F:nucleotidyltransferase activity"/>
    <property type="evidence" value="ECO:0007669"/>
    <property type="project" value="TreeGrafter"/>
</dbReference>
<dbReference type="GO" id="GO:0008146">
    <property type="term" value="F:sulfotransferase activity"/>
    <property type="evidence" value="ECO:0007669"/>
    <property type="project" value="TreeGrafter"/>
</dbReference>
<feature type="domain" description="THIF-type NAD/FAD binding fold" evidence="2">
    <location>
        <begin position="5"/>
        <end position="237"/>
    </location>
</feature>
<comment type="similarity">
    <text evidence="1">Belongs to the HesA/MoeB/ThiF family.</text>
</comment>
<dbReference type="InterPro" id="IPR045886">
    <property type="entry name" value="ThiF/MoeB/HesA"/>
</dbReference>
<dbReference type="InterPro" id="IPR000594">
    <property type="entry name" value="ThiF_NAD_FAD-bd"/>
</dbReference>
<dbReference type="SUPFAM" id="SSF69572">
    <property type="entry name" value="Activating enzymes of the ubiquitin-like proteins"/>
    <property type="match status" value="1"/>
</dbReference>
<keyword evidence="4" id="KW-1185">Reference proteome</keyword>
<dbReference type="AlphaFoldDB" id="A0A7W3YNK1"/>
<evidence type="ECO:0000256" key="1">
    <source>
        <dbReference type="ARBA" id="ARBA00009919"/>
    </source>
</evidence>
<dbReference type="GO" id="GO:0004792">
    <property type="term" value="F:thiosulfate-cyanide sulfurtransferase activity"/>
    <property type="evidence" value="ECO:0007669"/>
    <property type="project" value="TreeGrafter"/>
</dbReference>
<protein>
    <submittedName>
        <fullName evidence="3">HesA/MoeB/ThiF family protein</fullName>
    </submittedName>
</protein>
<evidence type="ECO:0000313" key="3">
    <source>
        <dbReference type="EMBL" id="MBB1098238.1"/>
    </source>
</evidence>
<dbReference type="PANTHER" id="PTHR10953:SF102">
    <property type="entry name" value="ADENYLYLTRANSFERASE AND SULFURTRANSFERASE MOCS3"/>
    <property type="match status" value="1"/>
</dbReference>
<evidence type="ECO:0000259" key="2">
    <source>
        <dbReference type="Pfam" id="PF00899"/>
    </source>
</evidence>
<accession>A0A7W3YNK1</accession>
<comment type="caution">
    <text evidence="3">The sequence shown here is derived from an EMBL/GenBank/DDBJ whole genome shotgun (WGS) entry which is preliminary data.</text>
</comment>
<name>A0A7W3YNK1_9LACO</name>
<organism evidence="3 4">
    <name type="scientific">Limosilactobacillus rudii</name>
    <dbReference type="NCBI Taxonomy" id="2759755"/>
    <lineage>
        <taxon>Bacteria</taxon>
        <taxon>Bacillati</taxon>
        <taxon>Bacillota</taxon>
        <taxon>Bacilli</taxon>
        <taxon>Lactobacillales</taxon>
        <taxon>Lactobacillaceae</taxon>
        <taxon>Limosilactobacillus</taxon>
    </lineage>
</organism>
<dbReference type="EMBL" id="JACIVA010000057">
    <property type="protein sequence ID" value="MBB1098238.1"/>
    <property type="molecule type" value="Genomic_DNA"/>
</dbReference>
<sequence>MNRFDRQERVHQIGIGGQKKISQATILIVGVGALGSYSAEQVVRAGVKKLILVDPDTVSYTNLQRQTLFTEEDAKLQRLKVEAAKDHLEKINSACQITAIPSPLTADIIDELSFTLCLDCLDNYRTRDLLNKLALTTKFDYIFASCAGTYGNVMAISPLKGPCLNCLFPNIEKLKQTDCDLIGVNTALVPLVSSLQVSLALRYLINKTEVNFHELITVDNWSMQFNKFQIKKASTCPSCQVAQPHFKLEEEKSNLQMLCGENAYYTVIDEEPNMQKLQQFLRQKDCLLSANRLFIHFKWRDLPVSIFKNGKIIMYDLPDVAAAQRQLLLITKLLKEA</sequence>
<reference evidence="3 4" key="1">
    <citation type="submission" date="2020-07" db="EMBL/GenBank/DDBJ databases">
        <title>Description of Limosilactobacillus balticus sp. nov., Limosilactobacillus agrestis sp. nov., Limosilactobacillus albertensis sp. nov., Limosilactobacillus rudii sp. nov., Limosilactobacillus fastidiosus sp. nov., five novel Limosilactobacillus species isolated from the vertebrate gastrointestinal tract, and proposal of 6 subspecies of Limosilactobacillus reuteri adapted to the gastrointestinal tract of specific vertebrate hosts.</title>
        <authorList>
            <person name="Li F."/>
            <person name="Cheng C."/>
            <person name="Zheng J."/>
            <person name="Quevedo R.M."/>
            <person name="Li J."/>
            <person name="Roos S."/>
            <person name="Gaenzle M.G."/>
            <person name="Walter J."/>
        </authorList>
    </citation>
    <scope>NUCLEOTIDE SEQUENCE [LARGE SCALE GENOMIC DNA]</scope>
    <source>
        <strain evidence="3 4">STM2_1</strain>
    </source>
</reference>
<dbReference type="CDD" id="cd00757">
    <property type="entry name" value="ThiF_MoeB_HesA_family"/>
    <property type="match status" value="1"/>
</dbReference>
<dbReference type="Gene3D" id="3.40.50.720">
    <property type="entry name" value="NAD(P)-binding Rossmann-like Domain"/>
    <property type="match status" value="1"/>
</dbReference>
<dbReference type="PANTHER" id="PTHR10953">
    <property type="entry name" value="UBIQUITIN-ACTIVATING ENZYME E1"/>
    <property type="match status" value="1"/>
</dbReference>
<dbReference type="RefSeq" id="WP_182596947.1">
    <property type="nucleotide sequence ID" value="NZ_JACIVA010000057.1"/>
</dbReference>
<dbReference type="GO" id="GO:0008641">
    <property type="term" value="F:ubiquitin-like modifier activating enzyme activity"/>
    <property type="evidence" value="ECO:0007669"/>
    <property type="project" value="InterPro"/>
</dbReference>
<dbReference type="InterPro" id="IPR035985">
    <property type="entry name" value="Ubiquitin-activating_enz"/>
</dbReference>
<dbReference type="FunFam" id="3.40.50.720:FF:000080">
    <property type="entry name" value="Thiazole biosynthesis adenylyltransferase ThiF"/>
    <property type="match status" value="1"/>
</dbReference>
<proteinExistence type="inferred from homology"/>
<dbReference type="Pfam" id="PF00899">
    <property type="entry name" value="ThiF"/>
    <property type="match status" value="1"/>
</dbReference>
<dbReference type="Proteomes" id="UP000517106">
    <property type="component" value="Unassembled WGS sequence"/>
</dbReference>
<dbReference type="GO" id="GO:0005829">
    <property type="term" value="C:cytosol"/>
    <property type="evidence" value="ECO:0007669"/>
    <property type="project" value="TreeGrafter"/>
</dbReference>